<gene>
    <name evidence="1" type="ORF">BDM02DRAFT_909486</name>
</gene>
<reference evidence="1" key="2">
    <citation type="journal article" date="2020" name="Nat. Commun.">
        <title>Large-scale genome sequencing of mycorrhizal fungi provides insights into the early evolution of symbiotic traits.</title>
        <authorList>
            <person name="Miyauchi S."/>
            <person name="Kiss E."/>
            <person name="Kuo A."/>
            <person name="Drula E."/>
            <person name="Kohler A."/>
            <person name="Sanchez-Garcia M."/>
            <person name="Morin E."/>
            <person name="Andreopoulos B."/>
            <person name="Barry K.W."/>
            <person name="Bonito G."/>
            <person name="Buee M."/>
            <person name="Carver A."/>
            <person name="Chen C."/>
            <person name="Cichocki N."/>
            <person name="Clum A."/>
            <person name="Culley D."/>
            <person name="Crous P.W."/>
            <person name="Fauchery L."/>
            <person name="Girlanda M."/>
            <person name="Hayes R.D."/>
            <person name="Keri Z."/>
            <person name="LaButti K."/>
            <person name="Lipzen A."/>
            <person name="Lombard V."/>
            <person name="Magnuson J."/>
            <person name="Maillard F."/>
            <person name="Murat C."/>
            <person name="Nolan M."/>
            <person name="Ohm R.A."/>
            <person name="Pangilinan J."/>
            <person name="Pereira M.F."/>
            <person name="Perotto S."/>
            <person name="Peter M."/>
            <person name="Pfister S."/>
            <person name="Riley R."/>
            <person name="Sitrit Y."/>
            <person name="Stielow J.B."/>
            <person name="Szollosi G."/>
            <person name="Zifcakova L."/>
            <person name="Stursova M."/>
            <person name="Spatafora J.W."/>
            <person name="Tedersoo L."/>
            <person name="Vaario L.M."/>
            <person name="Yamada A."/>
            <person name="Yan M."/>
            <person name="Wang P."/>
            <person name="Xu J."/>
            <person name="Bruns T."/>
            <person name="Baldrian P."/>
            <person name="Vilgalys R."/>
            <person name="Dunand C."/>
            <person name="Henrissat B."/>
            <person name="Grigoriev I.V."/>
            <person name="Hibbett D."/>
            <person name="Nagy L.G."/>
            <person name="Martin F.M."/>
        </authorList>
    </citation>
    <scope>NUCLEOTIDE SEQUENCE</scope>
    <source>
        <strain evidence="1">P2</strain>
    </source>
</reference>
<sequence length="184" mass="21016">MGRQHPSPTNANESRALWLDFLTKLTQLHVLRESVSATLVLCRQMLGAQPRSGLRPGSCISLHFESFVLSSHTILQCRRMGKRGCWSHSDDAYEGRSTPKSWGWDLEGPSHKVTRSWRVSRGGRALDLRWSARCKDEGRRKVTYRVAADFPIWRVAPRELVFTKNYLAVCLQWGFESKVVTTEA</sequence>
<evidence type="ECO:0000313" key="1">
    <source>
        <dbReference type="EMBL" id="KAF9651249.1"/>
    </source>
</evidence>
<organism evidence="1 2">
    <name type="scientific">Thelephora ganbajun</name>
    <name type="common">Ganba fungus</name>
    <dbReference type="NCBI Taxonomy" id="370292"/>
    <lineage>
        <taxon>Eukaryota</taxon>
        <taxon>Fungi</taxon>
        <taxon>Dikarya</taxon>
        <taxon>Basidiomycota</taxon>
        <taxon>Agaricomycotina</taxon>
        <taxon>Agaricomycetes</taxon>
        <taxon>Thelephorales</taxon>
        <taxon>Thelephoraceae</taxon>
        <taxon>Thelephora</taxon>
    </lineage>
</organism>
<keyword evidence="2" id="KW-1185">Reference proteome</keyword>
<comment type="caution">
    <text evidence="1">The sequence shown here is derived from an EMBL/GenBank/DDBJ whole genome shotgun (WGS) entry which is preliminary data.</text>
</comment>
<dbReference type="Proteomes" id="UP000886501">
    <property type="component" value="Unassembled WGS sequence"/>
</dbReference>
<proteinExistence type="predicted"/>
<reference evidence="1" key="1">
    <citation type="submission" date="2019-10" db="EMBL/GenBank/DDBJ databases">
        <authorList>
            <consortium name="DOE Joint Genome Institute"/>
            <person name="Kuo A."/>
            <person name="Miyauchi S."/>
            <person name="Kiss E."/>
            <person name="Drula E."/>
            <person name="Kohler A."/>
            <person name="Sanchez-Garcia M."/>
            <person name="Andreopoulos B."/>
            <person name="Barry K.W."/>
            <person name="Bonito G."/>
            <person name="Buee M."/>
            <person name="Carver A."/>
            <person name="Chen C."/>
            <person name="Cichocki N."/>
            <person name="Clum A."/>
            <person name="Culley D."/>
            <person name="Crous P.W."/>
            <person name="Fauchery L."/>
            <person name="Girlanda M."/>
            <person name="Hayes R."/>
            <person name="Keri Z."/>
            <person name="Labutti K."/>
            <person name="Lipzen A."/>
            <person name="Lombard V."/>
            <person name="Magnuson J."/>
            <person name="Maillard F."/>
            <person name="Morin E."/>
            <person name="Murat C."/>
            <person name="Nolan M."/>
            <person name="Ohm R."/>
            <person name="Pangilinan J."/>
            <person name="Pereira M."/>
            <person name="Perotto S."/>
            <person name="Peter M."/>
            <person name="Riley R."/>
            <person name="Sitrit Y."/>
            <person name="Stielow B."/>
            <person name="Szollosi G."/>
            <person name="Zifcakova L."/>
            <person name="Stursova M."/>
            <person name="Spatafora J.W."/>
            <person name="Tedersoo L."/>
            <person name="Vaario L.-M."/>
            <person name="Yamada A."/>
            <person name="Yan M."/>
            <person name="Wang P."/>
            <person name="Xu J."/>
            <person name="Bruns T."/>
            <person name="Baldrian P."/>
            <person name="Vilgalys R."/>
            <person name="Henrissat B."/>
            <person name="Grigoriev I.V."/>
            <person name="Hibbett D."/>
            <person name="Nagy L.G."/>
            <person name="Martin F.M."/>
        </authorList>
    </citation>
    <scope>NUCLEOTIDE SEQUENCE</scope>
    <source>
        <strain evidence="1">P2</strain>
    </source>
</reference>
<accession>A0ACB6ZNZ4</accession>
<evidence type="ECO:0000313" key="2">
    <source>
        <dbReference type="Proteomes" id="UP000886501"/>
    </source>
</evidence>
<dbReference type="EMBL" id="MU117977">
    <property type="protein sequence ID" value="KAF9651249.1"/>
    <property type="molecule type" value="Genomic_DNA"/>
</dbReference>
<name>A0ACB6ZNZ4_THEGA</name>
<protein>
    <submittedName>
        <fullName evidence="1">Uncharacterized protein</fullName>
    </submittedName>
</protein>